<evidence type="ECO:0000313" key="1">
    <source>
        <dbReference type="EMBL" id="GII55063.1"/>
    </source>
</evidence>
<evidence type="ECO:0000313" key="2">
    <source>
        <dbReference type="Proteomes" id="UP000605992"/>
    </source>
</evidence>
<dbReference type="RefSeq" id="WP_203945274.1">
    <property type="nucleotide sequence ID" value="NZ_BOOR01000024.1"/>
</dbReference>
<reference evidence="1" key="1">
    <citation type="submission" date="2021-01" db="EMBL/GenBank/DDBJ databases">
        <title>Whole genome shotgun sequence of Planotetraspora thailandica NBRC 104271.</title>
        <authorList>
            <person name="Komaki H."/>
            <person name="Tamura T."/>
        </authorList>
    </citation>
    <scope>NUCLEOTIDE SEQUENCE</scope>
    <source>
        <strain evidence="1">NBRC 104271</strain>
    </source>
</reference>
<dbReference type="AlphaFoldDB" id="A0A8J3V070"/>
<accession>A0A8J3V070</accession>
<evidence type="ECO:0008006" key="3">
    <source>
        <dbReference type="Google" id="ProtNLM"/>
    </source>
</evidence>
<sequence length="77" mass="8653">MELAHYLAIPYVIDVTATQDPDGAWVCTLDYEELPGCTASARSPLDALDALDQRRIAWITRRFENGEPIPVPRRPLT</sequence>
<dbReference type="SUPFAM" id="SSF143100">
    <property type="entry name" value="TTHA1013/TTHA0281-like"/>
    <property type="match status" value="1"/>
</dbReference>
<proteinExistence type="predicted"/>
<organism evidence="1 2">
    <name type="scientific">Planotetraspora thailandica</name>
    <dbReference type="NCBI Taxonomy" id="487172"/>
    <lineage>
        <taxon>Bacteria</taxon>
        <taxon>Bacillati</taxon>
        <taxon>Actinomycetota</taxon>
        <taxon>Actinomycetes</taxon>
        <taxon>Streptosporangiales</taxon>
        <taxon>Streptosporangiaceae</taxon>
        <taxon>Planotetraspora</taxon>
    </lineage>
</organism>
<comment type="caution">
    <text evidence="1">The sequence shown here is derived from an EMBL/GenBank/DDBJ whole genome shotgun (WGS) entry which is preliminary data.</text>
</comment>
<dbReference type="Gene3D" id="3.30.160.250">
    <property type="match status" value="1"/>
</dbReference>
<dbReference type="EMBL" id="BOOR01000024">
    <property type="protein sequence ID" value="GII55063.1"/>
    <property type="molecule type" value="Genomic_DNA"/>
</dbReference>
<keyword evidence="2" id="KW-1185">Reference proteome</keyword>
<name>A0A8J3V070_9ACTN</name>
<dbReference type="InterPro" id="IPR035069">
    <property type="entry name" value="TTHA1013/TTHA0281-like"/>
</dbReference>
<gene>
    <name evidence="1" type="ORF">Pth03_34520</name>
</gene>
<dbReference type="Proteomes" id="UP000605992">
    <property type="component" value="Unassembled WGS sequence"/>
</dbReference>
<protein>
    <recommendedName>
        <fullName evidence="3">HicB family protein</fullName>
    </recommendedName>
</protein>